<dbReference type="InterPro" id="IPR050589">
    <property type="entry name" value="Ikaros_C2H2-ZF"/>
</dbReference>
<organism evidence="11 12">
    <name type="scientific">Kockovaella imperatae</name>
    <dbReference type="NCBI Taxonomy" id="4999"/>
    <lineage>
        <taxon>Eukaryota</taxon>
        <taxon>Fungi</taxon>
        <taxon>Dikarya</taxon>
        <taxon>Basidiomycota</taxon>
        <taxon>Agaricomycotina</taxon>
        <taxon>Tremellomycetes</taxon>
        <taxon>Tremellales</taxon>
        <taxon>Cuniculitremaceae</taxon>
        <taxon>Kockovaella</taxon>
    </lineage>
</organism>
<feature type="compositionally biased region" description="Basic and acidic residues" evidence="9">
    <location>
        <begin position="494"/>
        <end position="512"/>
    </location>
</feature>
<keyword evidence="12" id="KW-1185">Reference proteome</keyword>
<dbReference type="InParanoid" id="A0A1Y1UFP4"/>
<feature type="compositionally biased region" description="Basic and acidic residues" evidence="9">
    <location>
        <begin position="287"/>
        <end position="308"/>
    </location>
</feature>
<feature type="compositionally biased region" description="Polar residues" evidence="9">
    <location>
        <begin position="82"/>
        <end position="96"/>
    </location>
</feature>
<keyword evidence="4 8" id="KW-0863">Zinc-finger</keyword>
<feature type="compositionally biased region" description="Polar residues" evidence="9">
    <location>
        <begin position="220"/>
        <end position="236"/>
    </location>
</feature>
<dbReference type="RefSeq" id="XP_021870942.1">
    <property type="nucleotide sequence ID" value="XM_022018320.1"/>
</dbReference>
<evidence type="ECO:0000256" key="2">
    <source>
        <dbReference type="ARBA" id="ARBA00022723"/>
    </source>
</evidence>
<dbReference type="STRING" id="4999.A0A1Y1UFP4"/>
<comment type="caution">
    <text evidence="11">The sequence shown here is derived from an EMBL/GenBank/DDBJ whole genome shotgun (WGS) entry which is preliminary data.</text>
</comment>
<evidence type="ECO:0000256" key="9">
    <source>
        <dbReference type="SAM" id="MobiDB-lite"/>
    </source>
</evidence>
<evidence type="ECO:0000256" key="1">
    <source>
        <dbReference type="ARBA" id="ARBA00004123"/>
    </source>
</evidence>
<dbReference type="GO" id="GO:0005634">
    <property type="term" value="C:nucleus"/>
    <property type="evidence" value="ECO:0007669"/>
    <property type="project" value="UniProtKB-SubCell"/>
</dbReference>
<feature type="compositionally biased region" description="Basic and acidic residues" evidence="9">
    <location>
        <begin position="613"/>
        <end position="624"/>
    </location>
</feature>
<evidence type="ECO:0000259" key="10">
    <source>
        <dbReference type="PROSITE" id="PS50157"/>
    </source>
</evidence>
<dbReference type="PANTHER" id="PTHR24404">
    <property type="entry name" value="ZINC FINGER PROTEIN"/>
    <property type="match status" value="1"/>
</dbReference>
<evidence type="ECO:0000256" key="5">
    <source>
        <dbReference type="ARBA" id="ARBA00022833"/>
    </source>
</evidence>
<keyword evidence="3" id="KW-0677">Repeat</keyword>
<proteinExistence type="predicted"/>
<feature type="compositionally biased region" description="Polar residues" evidence="9">
    <location>
        <begin position="442"/>
        <end position="456"/>
    </location>
</feature>
<feature type="compositionally biased region" description="Basic and acidic residues" evidence="9">
    <location>
        <begin position="632"/>
        <end position="641"/>
    </location>
</feature>
<keyword evidence="5" id="KW-0862">Zinc</keyword>
<evidence type="ECO:0000256" key="6">
    <source>
        <dbReference type="ARBA" id="ARBA00023125"/>
    </source>
</evidence>
<dbReference type="PROSITE" id="PS50157">
    <property type="entry name" value="ZINC_FINGER_C2H2_2"/>
    <property type="match status" value="2"/>
</dbReference>
<dbReference type="Pfam" id="PF00096">
    <property type="entry name" value="zf-C2H2"/>
    <property type="match status" value="2"/>
</dbReference>
<feature type="compositionally biased region" description="Low complexity" evidence="9">
    <location>
        <begin position="181"/>
        <end position="219"/>
    </location>
</feature>
<dbReference type="InterPro" id="IPR013087">
    <property type="entry name" value="Znf_C2H2_type"/>
</dbReference>
<dbReference type="GO" id="GO:0003700">
    <property type="term" value="F:DNA-binding transcription factor activity"/>
    <property type="evidence" value="ECO:0007669"/>
    <property type="project" value="TreeGrafter"/>
</dbReference>
<dbReference type="GO" id="GO:0000978">
    <property type="term" value="F:RNA polymerase II cis-regulatory region sequence-specific DNA binding"/>
    <property type="evidence" value="ECO:0007669"/>
    <property type="project" value="TreeGrafter"/>
</dbReference>
<feature type="compositionally biased region" description="Basic and acidic residues" evidence="9">
    <location>
        <begin position="149"/>
        <end position="159"/>
    </location>
</feature>
<evidence type="ECO:0000256" key="8">
    <source>
        <dbReference type="PROSITE-ProRule" id="PRU00042"/>
    </source>
</evidence>
<sequence length="817" mass="88550">MPSANASATSRRRSSSRATTKPRRVEVTTSASSTSRKRAQRHRNRIASTSSKSSGTTNRHSSMTMSLITDLRPRTTPPPVNSSPMTTLIRPSSSHVLDSPIDSPVSLGPGYKPGKMANPRRQSRFDPIGREDDLEEDGYDELGSRHPLRRMDESQRRSSEISLPGVKALFGSINDRPPTPSSASQSLLYGSSLPSLRPDSSESSSPSTVRTTRYTSVGSLSSGVADSFSTISSNSGWWAPDYERSASSSGPSSASGPSNARGSWSSTSPRHRMSVSHEPSPSYLDEYYDKRRRSDQTSSQKDPEELARLKWASQNRNASYPTSGSFSASGPLRAMLHPPQSSSAGMSTTRSTDPYPHPSFSSPLTPHNELGEFPFERRPPVPRNLSIVGGQLAQSFADLSASERQEMPPPLSRSGSRGGPTDSSAQSPRDPIRHHQGVVSPRSMTRTPSHQRLSPLSPQPPKTAPPLTGSISDQSEHARLRSVGQPETPGATRHGIDRRSSLSELIRSKTGDDLAMAQGRFTPGRPFGLASDPSLPTMRRPEGPSATPLERASLSDTSIILTGWNPDHEADEVDERPHMGARKRSADERDHYAGPFDAPRPSPHGPPRQSSYTREKKSTRDGMRGMDILAESARRMSEAESRSASPGKRSSPVKAPPTPGAFTSSKVANGVVRSAGAGPRYPCEFCPKTFSRPSSLKIHRFSHTGERPFICKEPSCGRSFSVQSNLKRHAKVHLLQPSAGGRIQHPPYTSPRRAAGTLPGAPYPGHSYGAQSRDGRLANLSPMAGHADAMDEDEVEDEEEDPELDEEYDELAEDGED</sequence>
<evidence type="ECO:0000256" key="4">
    <source>
        <dbReference type="ARBA" id="ARBA00022771"/>
    </source>
</evidence>
<dbReference type="InterPro" id="IPR036236">
    <property type="entry name" value="Znf_C2H2_sf"/>
</dbReference>
<dbReference type="GO" id="GO:0008270">
    <property type="term" value="F:zinc ion binding"/>
    <property type="evidence" value="ECO:0007669"/>
    <property type="project" value="UniProtKB-KW"/>
</dbReference>
<dbReference type="GeneID" id="33560129"/>
<protein>
    <recommendedName>
        <fullName evidence="10">C2H2-type domain-containing protein</fullName>
    </recommendedName>
</protein>
<feature type="domain" description="C2H2-type" evidence="10">
    <location>
        <begin position="681"/>
        <end position="708"/>
    </location>
</feature>
<dbReference type="PROSITE" id="PS00028">
    <property type="entry name" value="ZINC_FINGER_C2H2_1"/>
    <property type="match status" value="2"/>
</dbReference>
<dbReference type="SUPFAM" id="SSF57667">
    <property type="entry name" value="beta-beta-alpha zinc fingers"/>
    <property type="match status" value="1"/>
</dbReference>
<dbReference type="EMBL" id="NBSH01000007">
    <property type="protein sequence ID" value="ORX36873.1"/>
    <property type="molecule type" value="Genomic_DNA"/>
</dbReference>
<dbReference type="FunFam" id="3.30.160.60:FF:000624">
    <property type="entry name" value="zinc finger protein 697"/>
    <property type="match status" value="1"/>
</dbReference>
<evidence type="ECO:0000313" key="12">
    <source>
        <dbReference type="Proteomes" id="UP000193218"/>
    </source>
</evidence>
<dbReference type="GO" id="GO:0006357">
    <property type="term" value="P:regulation of transcription by RNA polymerase II"/>
    <property type="evidence" value="ECO:0007669"/>
    <property type="project" value="TreeGrafter"/>
</dbReference>
<feature type="compositionally biased region" description="Low complexity" evidence="9">
    <location>
        <begin position="245"/>
        <end position="263"/>
    </location>
</feature>
<name>A0A1Y1UFP4_9TREE</name>
<feature type="region of interest" description="Disordered" evidence="9">
    <location>
        <begin position="736"/>
        <end position="817"/>
    </location>
</feature>
<dbReference type="OrthoDB" id="6077919at2759"/>
<dbReference type="Proteomes" id="UP000193218">
    <property type="component" value="Unassembled WGS sequence"/>
</dbReference>
<gene>
    <name evidence="11" type="ORF">BD324DRAFT_651350</name>
</gene>
<evidence type="ECO:0000313" key="11">
    <source>
        <dbReference type="EMBL" id="ORX36873.1"/>
    </source>
</evidence>
<feature type="compositionally biased region" description="Polar residues" evidence="9">
    <location>
        <begin position="339"/>
        <end position="352"/>
    </location>
</feature>
<comment type="subcellular location">
    <subcellularLocation>
        <location evidence="1">Nucleus</location>
    </subcellularLocation>
</comment>
<evidence type="ECO:0000256" key="3">
    <source>
        <dbReference type="ARBA" id="ARBA00022737"/>
    </source>
</evidence>
<feature type="compositionally biased region" description="Basic residues" evidence="9">
    <location>
        <begin position="35"/>
        <end position="45"/>
    </location>
</feature>
<feature type="compositionally biased region" description="Acidic residues" evidence="9">
    <location>
        <begin position="790"/>
        <end position="817"/>
    </location>
</feature>
<feature type="domain" description="C2H2-type" evidence="10">
    <location>
        <begin position="709"/>
        <end position="738"/>
    </location>
</feature>
<evidence type="ECO:0000256" key="7">
    <source>
        <dbReference type="ARBA" id="ARBA00023242"/>
    </source>
</evidence>
<dbReference type="PANTHER" id="PTHR24404:SF114">
    <property type="entry name" value="KLUMPFUSS, ISOFORM B-RELATED"/>
    <property type="match status" value="1"/>
</dbReference>
<feature type="compositionally biased region" description="Polar residues" evidence="9">
    <location>
        <begin position="46"/>
        <end position="67"/>
    </location>
</feature>
<keyword evidence="7" id="KW-0539">Nucleus</keyword>
<accession>A0A1Y1UFP4</accession>
<dbReference type="Gene3D" id="3.30.160.60">
    <property type="entry name" value="Classic Zinc Finger"/>
    <property type="match status" value="2"/>
</dbReference>
<dbReference type="FunFam" id="3.30.160.60:FF:000425">
    <property type="entry name" value="PLAG1 like zinc finger 1"/>
    <property type="match status" value="1"/>
</dbReference>
<keyword evidence="2" id="KW-0479">Metal-binding</keyword>
<feature type="region of interest" description="Disordered" evidence="9">
    <location>
        <begin position="1"/>
        <end position="666"/>
    </location>
</feature>
<feature type="compositionally biased region" description="Polar residues" evidence="9">
    <location>
        <begin position="312"/>
        <end position="328"/>
    </location>
</feature>
<dbReference type="SMART" id="SM00355">
    <property type="entry name" value="ZnF_C2H2"/>
    <property type="match status" value="2"/>
</dbReference>
<keyword evidence="6" id="KW-0238">DNA-binding</keyword>
<dbReference type="AlphaFoldDB" id="A0A1Y1UFP4"/>
<reference evidence="11 12" key="1">
    <citation type="submission" date="2017-03" db="EMBL/GenBank/DDBJ databases">
        <title>Widespread Adenine N6-methylation of Active Genes in Fungi.</title>
        <authorList>
            <consortium name="DOE Joint Genome Institute"/>
            <person name="Mondo S.J."/>
            <person name="Dannebaum R.O."/>
            <person name="Kuo R.C."/>
            <person name="Louie K.B."/>
            <person name="Bewick A.J."/>
            <person name="Labutti K."/>
            <person name="Haridas S."/>
            <person name="Kuo A."/>
            <person name="Salamov A."/>
            <person name="Ahrendt S.R."/>
            <person name="Lau R."/>
            <person name="Bowen B.P."/>
            <person name="Lipzen A."/>
            <person name="Sullivan W."/>
            <person name="Andreopoulos W.B."/>
            <person name="Clum A."/>
            <person name="Lindquist E."/>
            <person name="Daum C."/>
            <person name="Northen T.R."/>
            <person name="Ramamoorthy G."/>
            <person name="Schmitz R.J."/>
            <person name="Gryganskyi A."/>
            <person name="Culley D."/>
            <person name="Magnuson J."/>
            <person name="James T.Y."/>
            <person name="O'Malley M.A."/>
            <person name="Stajich J.E."/>
            <person name="Spatafora J.W."/>
            <person name="Visel A."/>
            <person name="Grigoriev I.V."/>
        </authorList>
    </citation>
    <scope>NUCLEOTIDE SEQUENCE [LARGE SCALE GENOMIC DNA]</scope>
    <source>
        <strain evidence="11 12">NRRL Y-17943</strain>
    </source>
</reference>